<gene>
    <name evidence="2" type="ORF">HUW48_04155</name>
</gene>
<feature type="chain" id="PRO_5029766167" description="PorV/PorQ family protein" evidence="1">
    <location>
        <begin position="23"/>
        <end position="273"/>
    </location>
</feature>
<reference evidence="2 3" key="1">
    <citation type="submission" date="2020-08" db="EMBL/GenBank/DDBJ databases">
        <title>Adhaeribacter dokdonensis sp. nov., isolated from the rhizosphere of Elymus tsukushiensis, a plant native to the Dokdo Islands, Republic of Korea.</title>
        <authorList>
            <person name="Ghim S.Y."/>
        </authorList>
    </citation>
    <scope>NUCLEOTIDE SEQUENCE [LARGE SCALE GENOMIC DNA]</scope>
    <source>
        <strain evidence="2 3">KUDC8001</strain>
    </source>
</reference>
<dbReference type="RefSeq" id="WP_182414471.1">
    <property type="nucleotide sequence ID" value="NZ_CP055153.1"/>
</dbReference>
<evidence type="ECO:0000313" key="3">
    <source>
        <dbReference type="Proteomes" id="UP000514509"/>
    </source>
</evidence>
<organism evidence="2 3">
    <name type="scientific">Adhaeribacter radiodurans</name>
    <dbReference type="NCBI Taxonomy" id="2745197"/>
    <lineage>
        <taxon>Bacteria</taxon>
        <taxon>Pseudomonadati</taxon>
        <taxon>Bacteroidota</taxon>
        <taxon>Cytophagia</taxon>
        <taxon>Cytophagales</taxon>
        <taxon>Hymenobacteraceae</taxon>
        <taxon>Adhaeribacter</taxon>
    </lineage>
</organism>
<name>A0A7L7L398_9BACT</name>
<keyword evidence="1" id="KW-0732">Signal</keyword>
<feature type="signal peptide" evidence="1">
    <location>
        <begin position="1"/>
        <end position="22"/>
    </location>
</feature>
<dbReference type="Gene3D" id="2.40.160.60">
    <property type="entry name" value="Outer membrane protein transport protein (OMPP1/FadL/TodX)"/>
    <property type="match status" value="1"/>
</dbReference>
<evidence type="ECO:0000313" key="2">
    <source>
        <dbReference type="EMBL" id="QMU27276.1"/>
    </source>
</evidence>
<proteinExistence type="predicted"/>
<dbReference type="KEGG" id="add:HUW48_04155"/>
<evidence type="ECO:0000256" key="1">
    <source>
        <dbReference type="SAM" id="SignalP"/>
    </source>
</evidence>
<evidence type="ECO:0008006" key="4">
    <source>
        <dbReference type="Google" id="ProtNLM"/>
    </source>
</evidence>
<sequence>MVVFTRFLIYTFFLFTTLTSLAAHEPFPIGARAAGLAGAAVTLSDVWSIRNNVAGIASLKKPEIGIFAENRFNVAAFTTVGLQFVCPVNKKGGFGIDLSRFGDQWYNEQRLGIGFGHRLGNVNIGVKADILQTHIEEVGSKRAVAISLGGQSEVIPHLIFAASIFNINQAKLAAYTDERLPTVMRAGLSYQPISSVLLVTEAEKHLEYPVNVKVGLEYKLIAKLNLRAGISTATEQFSFGTGFQAKQLQFDYAYGRQSILGNLHQLAIAYKWN</sequence>
<dbReference type="EMBL" id="CP055153">
    <property type="protein sequence ID" value="QMU27276.1"/>
    <property type="molecule type" value="Genomic_DNA"/>
</dbReference>
<keyword evidence="3" id="KW-1185">Reference proteome</keyword>
<accession>A0A7L7L398</accession>
<protein>
    <recommendedName>
        <fullName evidence="4">PorV/PorQ family protein</fullName>
    </recommendedName>
</protein>
<dbReference type="Proteomes" id="UP000514509">
    <property type="component" value="Chromosome"/>
</dbReference>
<dbReference type="AlphaFoldDB" id="A0A7L7L398"/>